<keyword evidence="1" id="KW-0472">Membrane</keyword>
<keyword evidence="1" id="KW-1133">Transmembrane helix</keyword>
<evidence type="ECO:0008006" key="4">
    <source>
        <dbReference type="Google" id="ProtNLM"/>
    </source>
</evidence>
<feature type="transmembrane region" description="Helical" evidence="1">
    <location>
        <begin position="12"/>
        <end position="33"/>
    </location>
</feature>
<evidence type="ECO:0000313" key="2">
    <source>
        <dbReference type="EMBL" id="GLI59327.1"/>
    </source>
</evidence>
<evidence type="ECO:0000256" key="1">
    <source>
        <dbReference type="SAM" id="Phobius"/>
    </source>
</evidence>
<organism evidence="2 3">
    <name type="scientific">Volvox africanus</name>
    <dbReference type="NCBI Taxonomy" id="51714"/>
    <lineage>
        <taxon>Eukaryota</taxon>
        <taxon>Viridiplantae</taxon>
        <taxon>Chlorophyta</taxon>
        <taxon>core chlorophytes</taxon>
        <taxon>Chlorophyceae</taxon>
        <taxon>CS clade</taxon>
        <taxon>Chlamydomonadales</taxon>
        <taxon>Volvocaceae</taxon>
        <taxon>Volvox</taxon>
    </lineage>
</organism>
<proteinExistence type="predicted"/>
<feature type="transmembrane region" description="Helical" evidence="1">
    <location>
        <begin position="45"/>
        <end position="67"/>
    </location>
</feature>
<accession>A0ABQ5RP56</accession>
<dbReference type="InterPro" id="IPR036259">
    <property type="entry name" value="MFS_trans_sf"/>
</dbReference>
<protein>
    <recommendedName>
        <fullName evidence="4">Major facilitator superfamily associated domain-containing protein</fullName>
    </recommendedName>
</protein>
<comment type="caution">
    <text evidence="2">The sequence shown here is derived from an EMBL/GenBank/DDBJ whole genome shotgun (WGS) entry which is preliminary data.</text>
</comment>
<gene>
    <name evidence="2" type="ORF">VaNZ11_001184</name>
</gene>
<dbReference type="Gene3D" id="1.20.1250.20">
    <property type="entry name" value="MFS general substrate transporter like domains"/>
    <property type="match status" value="1"/>
</dbReference>
<name>A0ABQ5RP56_9CHLO</name>
<keyword evidence="3" id="KW-1185">Reference proteome</keyword>
<dbReference type="SUPFAM" id="SSF103473">
    <property type="entry name" value="MFS general substrate transporter"/>
    <property type="match status" value="1"/>
</dbReference>
<sequence>MIRHSSFYRRIAAIWVVVAMTWEGAGELLMQYLQFKLGFNTLDQAHVLTVLASGGLVVKLGLLALMVRWMGERRLLAFGLATYASECVALAAAPTKAAGPAAVSIGSLAAVCWPALKALQTAGVDPTHQGAVFGALQLNGPLAIRGRVPSGDSQRFGGEAHARGGVVPGSCHDYSCHRPYSQPSPTTTSRASASTYAPLRAGWCGPCR</sequence>
<evidence type="ECO:0000313" key="3">
    <source>
        <dbReference type="Proteomes" id="UP001165090"/>
    </source>
</evidence>
<dbReference type="EMBL" id="BSDZ01000004">
    <property type="protein sequence ID" value="GLI59327.1"/>
    <property type="molecule type" value="Genomic_DNA"/>
</dbReference>
<keyword evidence="1" id="KW-0812">Transmembrane</keyword>
<dbReference type="Proteomes" id="UP001165090">
    <property type="component" value="Unassembled WGS sequence"/>
</dbReference>
<reference evidence="2 3" key="1">
    <citation type="journal article" date="2023" name="IScience">
        <title>Expanded male sex-determining region conserved during the evolution of homothallism in the green alga Volvox.</title>
        <authorList>
            <person name="Yamamoto K."/>
            <person name="Matsuzaki R."/>
            <person name="Mahakham W."/>
            <person name="Heman W."/>
            <person name="Sekimoto H."/>
            <person name="Kawachi M."/>
            <person name="Minakuchi Y."/>
            <person name="Toyoda A."/>
            <person name="Nozaki H."/>
        </authorList>
    </citation>
    <scope>NUCLEOTIDE SEQUENCE [LARGE SCALE GENOMIC DNA]</scope>
    <source>
        <strain evidence="2 3">NIES-4468</strain>
    </source>
</reference>